<evidence type="ECO:0000313" key="4">
    <source>
        <dbReference type="Proteomes" id="UP000887159"/>
    </source>
</evidence>
<accession>A0A8X6WCS3</accession>
<organism evidence="3 4">
    <name type="scientific">Trichonephila clavipes</name>
    <name type="common">Golden silk orbweaver</name>
    <name type="synonym">Nephila clavipes</name>
    <dbReference type="NCBI Taxonomy" id="2585209"/>
    <lineage>
        <taxon>Eukaryota</taxon>
        <taxon>Metazoa</taxon>
        <taxon>Ecdysozoa</taxon>
        <taxon>Arthropoda</taxon>
        <taxon>Chelicerata</taxon>
        <taxon>Arachnida</taxon>
        <taxon>Araneae</taxon>
        <taxon>Araneomorphae</taxon>
        <taxon>Entelegynae</taxon>
        <taxon>Araneoidea</taxon>
        <taxon>Nephilidae</taxon>
        <taxon>Trichonephila</taxon>
    </lineage>
</organism>
<reference evidence="3" key="1">
    <citation type="submission" date="2020-08" db="EMBL/GenBank/DDBJ databases">
        <title>Multicomponent nature underlies the extraordinary mechanical properties of spider dragline silk.</title>
        <authorList>
            <person name="Kono N."/>
            <person name="Nakamura H."/>
            <person name="Mori M."/>
            <person name="Yoshida Y."/>
            <person name="Ohtoshi R."/>
            <person name="Malay A.D."/>
            <person name="Moran D.A.P."/>
            <person name="Tomita M."/>
            <person name="Numata K."/>
            <person name="Arakawa K."/>
        </authorList>
    </citation>
    <scope>NUCLEOTIDE SEQUENCE</scope>
</reference>
<keyword evidence="4" id="KW-1185">Reference proteome</keyword>
<comment type="caution">
    <text evidence="3">The sequence shown here is derived from an EMBL/GenBank/DDBJ whole genome shotgun (WGS) entry which is preliminary data.</text>
</comment>
<dbReference type="EMBL" id="BMAU01021403">
    <property type="protein sequence ID" value="GFY32633.1"/>
    <property type="molecule type" value="Genomic_DNA"/>
</dbReference>
<evidence type="ECO:0000256" key="1">
    <source>
        <dbReference type="SAM" id="MobiDB-lite"/>
    </source>
</evidence>
<evidence type="ECO:0000313" key="3">
    <source>
        <dbReference type="EMBL" id="GFY32633.1"/>
    </source>
</evidence>
<evidence type="ECO:0000259" key="2">
    <source>
        <dbReference type="Pfam" id="PF14529"/>
    </source>
</evidence>
<proteinExistence type="predicted"/>
<dbReference type="PANTHER" id="PTHR33273:SF4">
    <property type="entry name" value="ENDONUCLEASE_EXONUCLEASE_PHOSPHATASE DOMAIN-CONTAINING PROTEIN"/>
    <property type="match status" value="1"/>
</dbReference>
<sequence>MSKDTFEKDMGSKIKKNKESKDKDEGIITSLLQYFPGAAGTDEYLKMEATLSAFENFLQTADAKRLKGSSPMLMEFLIPIFHIFSGLVVKKLPSSSVSPSGPPTEDRSNAPTHEALDNTYQYIRDLEKQVALSEGKLQESQRCFDSVISSLASHIESTVSCVSDLKSSMEHNTDTLASLPAIIAKPSYAQVASSPAAVSSFTIPPPPSEQVLLVRPLEPNAGSSTTRNKITSFLLSKNLPFRITRIKNINNGGIAICLTTDEDVSKLSQELSNNADFASFSISKPVRLITTPLILADLLRILQLNANHSRSAHLQAHSVAVEMGFDLLLLQDPYPNFNLPLNSPLGSSQFFSNSLNCAIVCYNRNIICNFRMKTDHTVSVNIKLNQVLLTVINIYFSPHGDFSEAINQLHLYKGINRNCLLAGDFNARSVVWGYKNTDRRGDILTDFLLSNNLHLCNIPGLGPTFHDPRSAFGNPDLTLTSCDLVSFVEKWEILSTESLSDHSFISVHLRCDLIFSDFVFKTKYGINKFIYNFCKNYYLLNSFLINISSIELLDDFASLLINTTNASAFSTLRKRRVLNTPSFKWWNNSLRIQRNQLNAYKRRVVSLTKHGMSVDEIASMHSRYKALRANYKKSIIDTKNKAWEYFCSTNSNNFGFTFKAAFGKLSSPTNLHQISTGDPASLFHSKVSLLLDSHFPSGSSSIPLVFND</sequence>
<feature type="region of interest" description="Disordered" evidence="1">
    <location>
        <begin position="95"/>
        <end position="114"/>
    </location>
</feature>
<dbReference type="Proteomes" id="UP000887159">
    <property type="component" value="Unassembled WGS sequence"/>
</dbReference>
<dbReference type="InterPro" id="IPR036691">
    <property type="entry name" value="Endo/exonu/phosph_ase_sf"/>
</dbReference>
<dbReference type="Gene3D" id="3.60.10.10">
    <property type="entry name" value="Endonuclease/exonuclease/phosphatase"/>
    <property type="match status" value="1"/>
</dbReference>
<dbReference type="GO" id="GO:0003824">
    <property type="term" value="F:catalytic activity"/>
    <property type="evidence" value="ECO:0007669"/>
    <property type="project" value="InterPro"/>
</dbReference>
<dbReference type="SUPFAM" id="SSF56219">
    <property type="entry name" value="DNase I-like"/>
    <property type="match status" value="1"/>
</dbReference>
<dbReference type="PANTHER" id="PTHR33273">
    <property type="entry name" value="DOMAIN-CONTAINING PROTEIN, PUTATIVE-RELATED"/>
    <property type="match status" value="1"/>
</dbReference>
<dbReference type="Pfam" id="PF14529">
    <property type="entry name" value="Exo_endo_phos_2"/>
    <property type="match status" value="1"/>
</dbReference>
<dbReference type="AlphaFoldDB" id="A0A8X6WCS3"/>
<feature type="domain" description="Endonuclease/exonuclease/phosphatase" evidence="2">
    <location>
        <begin position="390"/>
        <end position="505"/>
    </location>
</feature>
<name>A0A8X6WCS3_TRICX</name>
<protein>
    <recommendedName>
        <fullName evidence="2">Endonuclease/exonuclease/phosphatase domain-containing protein</fullName>
    </recommendedName>
</protein>
<feature type="region of interest" description="Disordered" evidence="1">
    <location>
        <begin position="1"/>
        <end position="20"/>
    </location>
</feature>
<dbReference type="InterPro" id="IPR005135">
    <property type="entry name" value="Endo/exonuclease/phosphatase"/>
</dbReference>
<gene>
    <name evidence="3" type="primary">R1A1-elementORF2_682</name>
    <name evidence="3" type="ORF">TNCV_673881</name>
</gene>